<accession>A0A086LHU8</accession>
<evidence type="ECO:0000313" key="1">
    <source>
        <dbReference type="EMBL" id="KFG56216.1"/>
    </source>
</evidence>
<name>A0A086LHU8_TOXGO</name>
<gene>
    <name evidence="1" type="ORF">TGFOU_314270B</name>
</gene>
<organism evidence="1 2">
    <name type="scientific">Toxoplasma gondii FOU</name>
    <dbReference type="NCBI Taxonomy" id="943167"/>
    <lineage>
        <taxon>Eukaryota</taxon>
        <taxon>Sar</taxon>
        <taxon>Alveolata</taxon>
        <taxon>Apicomplexa</taxon>
        <taxon>Conoidasida</taxon>
        <taxon>Coccidia</taxon>
        <taxon>Eucoccidiorida</taxon>
        <taxon>Eimeriorina</taxon>
        <taxon>Sarcocystidae</taxon>
        <taxon>Toxoplasma</taxon>
    </lineage>
</organism>
<keyword evidence="1" id="KW-0378">Hydrolase</keyword>
<dbReference type="Proteomes" id="UP000028838">
    <property type="component" value="Unassembled WGS sequence"/>
</dbReference>
<protein>
    <submittedName>
        <fullName evidence="1">Peptidyl-tRNA hydrolase domain-containing protein</fullName>
    </submittedName>
</protein>
<reference evidence="1 2" key="1">
    <citation type="submission" date="2014-07" db="EMBL/GenBank/DDBJ databases">
        <authorList>
            <person name="Sibley D."/>
            <person name="Venepally P."/>
            <person name="Karamycheva S."/>
            <person name="Hadjithomas M."/>
            <person name="Khan A."/>
            <person name="Brunk B."/>
            <person name="Roos D."/>
            <person name="Caler E."/>
            <person name="Lorenzi H."/>
        </authorList>
    </citation>
    <scope>NUCLEOTIDE SEQUENCE [LARGE SCALE GENOMIC DNA]</scope>
    <source>
        <strain evidence="1 2">FOU</strain>
    </source>
</reference>
<comment type="caution">
    <text evidence="1">The sequence shown here is derived from an EMBL/GenBank/DDBJ whole genome shotgun (WGS) entry which is preliminary data.</text>
</comment>
<feature type="non-terminal residue" evidence="1">
    <location>
        <position position="1"/>
    </location>
</feature>
<dbReference type="AlphaFoldDB" id="A0A086LHU8"/>
<sequence length="55" mass="6336">CRMHVNGVEEFLDSSDGLFEIHEVLKRQREDMQLAGLLEEIRSTLAMLGTSRDCR</sequence>
<dbReference type="VEuPathDB" id="ToxoDB:TGFOU_314270B"/>
<dbReference type="EMBL" id="AEYH02000075">
    <property type="protein sequence ID" value="KFG56216.1"/>
    <property type="molecule type" value="Genomic_DNA"/>
</dbReference>
<evidence type="ECO:0000313" key="2">
    <source>
        <dbReference type="Proteomes" id="UP000028838"/>
    </source>
</evidence>
<dbReference type="GO" id="GO:0016787">
    <property type="term" value="F:hydrolase activity"/>
    <property type="evidence" value="ECO:0007669"/>
    <property type="project" value="UniProtKB-KW"/>
</dbReference>
<proteinExistence type="predicted"/>